<sequence length="251" mass="25943">MTRVGRWAAASLCAALLPLVGCTSSGTTDTPAAEGTTDRPAPTPATPAAPATSTGPSSTDAPSAGSMDEPATSSGPLSKRSFPAPRRLGPGWRYAVDPGDAEEGYAGNGTPALARRPEEIVQTAVPFGCDRSAPVSPPRHALEVDYAYGARRVVAVRAKFADVPTARAFFYGRAADLQACVGRSGSPAIGPLVTDLDVPASGALTSVRTPRSDPYRELAVLDRDTVVLLAVQGGDALTARQNRRLVEAFRS</sequence>
<evidence type="ECO:0000256" key="1">
    <source>
        <dbReference type="SAM" id="MobiDB-lite"/>
    </source>
</evidence>
<keyword evidence="4" id="KW-1185">Reference proteome</keyword>
<dbReference type="EMBL" id="CP077062">
    <property type="protein sequence ID" value="QWZ06468.1"/>
    <property type="molecule type" value="Genomic_DNA"/>
</dbReference>
<accession>A0A975SW70</accession>
<keyword evidence="2" id="KW-0732">Signal</keyword>
<proteinExistence type="predicted"/>
<feature type="signal peptide" evidence="2">
    <location>
        <begin position="1"/>
        <end position="25"/>
    </location>
</feature>
<dbReference type="AlphaFoldDB" id="A0A975SW70"/>
<feature type="compositionally biased region" description="Low complexity" evidence="1">
    <location>
        <begin position="48"/>
        <end position="64"/>
    </location>
</feature>
<name>A0A975SW70_9ACTN</name>
<evidence type="ECO:0000313" key="4">
    <source>
        <dbReference type="Proteomes" id="UP000683575"/>
    </source>
</evidence>
<reference evidence="3" key="1">
    <citation type="submission" date="2021-06" db="EMBL/GenBank/DDBJ databases">
        <title>Complete genome sequence of Nocardioides sp. G188.</title>
        <authorList>
            <person name="Im W.-T."/>
        </authorList>
    </citation>
    <scope>NUCLEOTIDE SEQUENCE</scope>
    <source>
        <strain evidence="3">G188</strain>
    </source>
</reference>
<gene>
    <name evidence="3" type="ORF">KRR39_12810</name>
</gene>
<organism evidence="3 4">
    <name type="scientific">Nocardioides panacis</name>
    <dbReference type="NCBI Taxonomy" id="2849501"/>
    <lineage>
        <taxon>Bacteria</taxon>
        <taxon>Bacillati</taxon>
        <taxon>Actinomycetota</taxon>
        <taxon>Actinomycetes</taxon>
        <taxon>Propionibacteriales</taxon>
        <taxon>Nocardioidaceae</taxon>
        <taxon>Nocardioides</taxon>
    </lineage>
</organism>
<dbReference type="RefSeq" id="WP_216937405.1">
    <property type="nucleotide sequence ID" value="NZ_CP077062.1"/>
</dbReference>
<evidence type="ECO:0000313" key="3">
    <source>
        <dbReference type="EMBL" id="QWZ06468.1"/>
    </source>
</evidence>
<protein>
    <recommendedName>
        <fullName evidence="5">Sensor domain-containing protein</fullName>
    </recommendedName>
</protein>
<dbReference type="KEGG" id="nps:KRR39_12810"/>
<feature type="region of interest" description="Disordered" evidence="1">
    <location>
        <begin position="26"/>
        <end position="95"/>
    </location>
</feature>
<evidence type="ECO:0008006" key="5">
    <source>
        <dbReference type="Google" id="ProtNLM"/>
    </source>
</evidence>
<evidence type="ECO:0000256" key="2">
    <source>
        <dbReference type="SAM" id="SignalP"/>
    </source>
</evidence>
<dbReference type="Proteomes" id="UP000683575">
    <property type="component" value="Chromosome"/>
</dbReference>
<feature type="chain" id="PRO_5039065523" description="Sensor domain-containing protein" evidence="2">
    <location>
        <begin position="26"/>
        <end position="251"/>
    </location>
</feature>